<evidence type="ECO:0000259" key="1">
    <source>
        <dbReference type="Pfam" id="PF14226"/>
    </source>
</evidence>
<protein>
    <recommendedName>
        <fullName evidence="1">Non-haem dioxygenase N-terminal domain-containing protein</fullName>
    </recommendedName>
</protein>
<dbReference type="InterPro" id="IPR026992">
    <property type="entry name" value="DIOX_N"/>
</dbReference>
<sequence>MSQMEESACFEGPSHDIANLSVISMQKLLSDDAEEASKLFSACSEWGFFCLDLDSIATEPYRASAGHLQDFAVQYFNRPLEEKMQDTNDAWETFNICGYICQILFLRANNHVEFEDLEGQRRNAYDWLNRKFLNYRLSHEVQKQSPMATGRLGFVGLWRPGMIA</sequence>
<reference evidence="2" key="1">
    <citation type="submission" date="2021-06" db="EMBL/GenBank/DDBJ databases">
        <title>Comparative genomics, transcriptomics and evolutionary studies reveal genomic signatures of adaptation to plant cell wall in hemibiotrophic fungi.</title>
        <authorList>
            <consortium name="DOE Joint Genome Institute"/>
            <person name="Baroncelli R."/>
            <person name="Diaz J.F."/>
            <person name="Benocci T."/>
            <person name="Peng M."/>
            <person name="Battaglia E."/>
            <person name="Haridas S."/>
            <person name="Andreopoulos W."/>
            <person name="Labutti K."/>
            <person name="Pangilinan J."/>
            <person name="Floch G.L."/>
            <person name="Makela M.R."/>
            <person name="Henrissat B."/>
            <person name="Grigoriev I.V."/>
            <person name="Crouch J.A."/>
            <person name="De Vries R.P."/>
            <person name="Sukno S.A."/>
            <person name="Thon M.R."/>
        </authorList>
    </citation>
    <scope>NUCLEOTIDE SEQUENCE</scope>
    <source>
        <strain evidence="2">CBS 125086</strain>
    </source>
</reference>
<comment type="caution">
    <text evidence="2">The sequence shown here is derived from an EMBL/GenBank/DDBJ whole genome shotgun (WGS) entry which is preliminary data.</text>
</comment>
<feature type="domain" description="Non-haem dioxygenase N-terminal" evidence="1">
    <location>
        <begin position="21"/>
        <end position="100"/>
    </location>
</feature>
<dbReference type="EMBL" id="JAHLJV010000136">
    <property type="protein sequence ID" value="KAK1569426.1"/>
    <property type="molecule type" value="Genomic_DNA"/>
</dbReference>
<dbReference type="Gene3D" id="2.60.120.330">
    <property type="entry name" value="B-lactam Antibiotic, Isopenicillin N Synthase, Chain"/>
    <property type="match status" value="1"/>
</dbReference>
<gene>
    <name evidence="2" type="ORF">LY79DRAFT_674680</name>
</gene>
<dbReference type="SUPFAM" id="SSF51197">
    <property type="entry name" value="Clavaminate synthase-like"/>
    <property type="match status" value="1"/>
</dbReference>
<keyword evidence="3" id="KW-1185">Reference proteome</keyword>
<name>A0AAD8PKJ3_9PEZI</name>
<evidence type="ECO:0000313" key="3">
    <source>
        <dbReference type="Proteomes" id="UP001230504"/>
    </source>
</evidence>
<dbReference type="RefSeq" id="XP_060407671.1">
    <property type="nucleotide sequence ID" value="XM_060564341.1"/>
</dbReference>
<organism evidence="2 3">
    <name type="scientific">Colletotrichum navitas</name>
    <dbReference type="NCBI Taxonomy" id="681940"/>
    <lineage>
        <taxon>Eukaryota</taxon>
        <taxon>Fungi</taxon>
        <taxon>Dikarya</taxon>
        <taxon>Ascomycota</taxon>
        <taxon>Pezizomycotina</taxon>
        <taxon>Sordariomycetes</taxon>
        <taxon>Hypocreomycetidae</taxon>
        <taxon>Glomerellales</taxon>
        <taxon>Glomerellaceae</taxon>
        <taxon>Colletotrichum</taxon>
        <taxon>Colletotrichum graminicola species complex</taxon>
    </lineage>
</organism>
<dbReference type="InterPro" id="IPR027443">
    <property type="entry name" value="IPNS-like_sf"/>
</dbReference>
<dbReference type="AlphaFoldDB" id="A0AAD8PKJ3"/>
<dbReference type="GeneID" id="85448581"/>
<proteinExistence type="predicted"/>
<dbReference type="Pfam" id="PF14226">
    <property type="entry name" value="DIOX_N"/>
    <property type="match status" value="1"/>
</dbReference>
<accession>A0AAD8PKJ3</accession>
<evidence type="ECO:0000313" key="2">
    <source>
        <dbReference type="EMBL" id="KAK1569426.1"/>
    </source>
</evidence>
<dbReference type="Proteomes" id="UP001230504">
    <property type="component" value="Unassembled WGS sequence"/>
</dbReference>